<feature type="transmembrane region" description="Helical" evidence="4">
    <location>
        <begin position="378"/>
        <end position="403"/>
    </location>
</feature>
<dbReference type="PANTHER" id="PTHR46093">
    <property type="entry name" value="ACYL-COA-BINDING DOMAIN-CONTAINING PROTEIN 5"/>
    <property type="match status" value="1"/>
</dbReference>
<accession>A0A8H4EHQ7</accession>
<dbReference type="OrthoDB" id="432528at2759"/>
<dbReference type="InterPro" id="IPR015915">
    <property type="entry name" value="Kelch-typ_b-propeller"/>
</dbReference>
<evidence type="ECO:0000256" key="1">
    <source>
        <dbReference type="ARBA" id="ARBA00022441"/>
    </source>
</evidence>
<dbReference type="Proteomes" id="UP000439903">
    <property type="component" value="Unassembled WGS sequence"/>
</dbReference>
<feature type="transmembrane region" description="Helical" evidence="4">
    <location>
        <begin position="9"/>
        <end position="28"/>
    </location>
</feature>
<keyword evidence="4" id="KW-0812">Transmembrane</keyword>
<feature type="region of interest" description="Disordered" evidence="3">
    <location>
        <begin position="510"/>
        <end position="538"/>
    </location>
</feature>
<feature type="domain" description="Attractin/MKLN-like beta-propeller" evidence="5">
    <location>
        <begin position="143"/>
        <end position="312"/>
    </location>
</feature>
<evidence type="ECO:0000256" key="2">
    <source>
        <dbReference type="ARBA" id="ARBA00022737"/>
    </source>
</evidence>
<dbReference type="EMBL" id="WTPW01000720">
    <property type="protein sequence ID" value="KAF0485490.1"/>
    <property type="molecule type" value="Genomic_DNA"/>
</dbReference>
<evidence type="ECO:0000313" key="6">
    <source>
        <dbReference type="EMBL" id="KAF0485490.1"/>
    </source>
</evidence>
<evidence type="ECO:0000256" key="4">
    <source>
        <dbReference type="SAM" id="Phobius"/>
    </source>
</evidence>
<dbReference type="AlphaFoldDB" id="A0A8H4EHQ7"/>
<dbReference type="SUPFAM" id="SSF117281">
    <property type="entry name" value="Kelch motif"/>
    <property type="match status" value="1"/>
</dbReference>
<keyword evidence="4" id="KW-1133">Transmembrane helix</keyword>
<keyword evidence="7" id="KW-1185">Reference proteome</keyword>
<comment type="caution">
    <text evidence="6">The sequence shown here is derived from an EMBL/GenBank/DDBJ whole genome shotgun (WGS) entry which is preliminary data.</text>
</comment>
<feature type="compositionally biased region" description="Polar residues" evidence="3">
    <location>
        <begin position="511"/>
        <end position="538"/>
    </location>
</feature>
<name>A0A8H4EHQ7_GIGMA</name>
<keyword evidence="1" id="KW-0880">Kelch repeat</keyword>
<reference evidence="6 7" key="1">
    <citation type="journal article" date="2019" name="Environ. Microbiol.">
        <title>At the nexus of three kingdoms: the genome of the mycorrhizal fungus Gigaspora margarita provides insights into plant, endobacterial and fungal interactions.</title>
        <authorList>
            <person name="Venice F."/>
            <person name="Ghignone S."/>
            <person name="Salvioli di Fossalunga A."/>
            <person name="Amselem J."/>
            <person name="Novero M."/>
            <person name="Xianan X."/>
            <person name="Sedzielewska Toro K."/>
            <person name="Morin E."/>
            <person name="Lipzen A."/>
            <person name="Grigoriev I.V."/>
            <person name="Henrissat B."/>
            <person name="Martin F.M."/>
            <person name="Bonfante P."/>
        </authorList>
    </citation>
    <scope>NUCLEOTIDE SEQUENCE [LARGE SCALE GENOMIC DNA]</scope>
    <source>
        <strain evidence="6 7">BEG34</strain>
    </source>
</reference>
<organism evidence="6 7">
    <name type="scientific">Gigaspora margarita</name>
    <dbReference type="NCBI Taxonomy" id="4874"/>
    <lineage>
        <taxon>Eukaryota</taxon>
        <taxon>Fungi</taxon>
        <taxon>Fungi incertae sedis</taxon>
        <taxon>Mucoromycota</taxon>
        <taxon>Glomeromycotina</taxon>
        <taxon>Glomeromycetes</taxon>
        <taxon>Diversisporales</taxon>
        <taxon>Gigasporaceae</taxon>
        <taxon>Gigaspora</taxon>
    </lineage>
</organism>
<keyword evidence="4" id="KW-0472">Membrane</keyword>
<dbReference type="PANTHER" id="PTHR46093:SF18">
    <property type="entry name" value="FIBRONECTIN TYPE-III DOMAIN-CONTAINING PROTEIN"/>
    <property type="match status" value="1"/>
</dbReference>
<dbReference type="Gene3D" id="2.120.10.80">
    <property type="entry name" value="Kelch-type beta propeller"/>
    <property type="match status" value="1"/>
</dbReference>
<evidence type="ECO:0000259" key="5">
    <source>
        <dbReference type="Pfam" id="PF24981"/>
    </source>
</evidence>
<dbReference type="InterPro" id="IPR056737">
    <property type="entry name" value="Beta-prop_ATRN-MKLN-like"/>
</dbReference>
<sequence length="568" mass="64709">MALKIFKYLIFLTFYYNFMSIINTVAALNVNLVKVYSLNGVLVRNKIYYRGGLQRTETDDKFITNILNSSDIINSSKVFIESDFPSFQYYNAFHIRNNKIYFFGGRQSQWTIENETIFGKYDIQNHNWKLFESSFNLEDYSCAMTYDGLFVIFGGKFRNKDYSKDIYITNINSDNWGNHWIKPNFTYGPRSRTFHSATILSDGRMVVLGGRTNDSILVPMSEIWVYNINLNEWQLIMAKGDIPSPRSAHSAILTSDNKIIIYGGTSDSDVNLSQPLAVLDTSVWVWLQPKIISSIERNFHTNNIAGKQLMITFENKPIVDPLNDITILNITTWAIDTTFKSESLSIDEKMLPLKTLDKRDIVDENSSNDNSSNDSAKMIIVIISGVAIILAGTIIYCLYLCCIHKKKSRKQKRNIQTKRRTAADHIEMILGYFGKSFEKETVLTEVELDSIIVPESNYAQSIDESGTRTPLSSISSLLSPNHLQIPQVTRHPKSLRKPISIPQPIMELPSRTESSLSFPASLTPTQHSTSSEASQKQSQFIKDDGLIIIPRQIHRINSRTLMNIKNDS</sequence>
<gene>
    <name evidence="6" type="ORF">F8M41_022791</name>
</gene>
<protein>
    <submittedName>
        <fullName evidence="6">Galactose oxidase</fullName>
    </submittedName>
</protein>
<dbReference type="Pfam" id="PF24981">
    <property type="entry name" value="Beta-prop_ATRN-LZTR1"/>
    <property type="match status" value="1"/>
</dbReference>
<keyword evidence="2" id="KW-0677">Repeat</keyword>
<evidence type="ECO:0000313" key="7">
    <source>
        <dbReference type="Proteomes" id="UP000439903"/>
    </source>
</evidence>
<evidence type="ECO:0000256" key="3">
    <source>
        <dbReference type="SAM" id="MobiDB-lite"/>
    </source>
</evidence>
<proteinExistence type="predicted"/>